<evidence type="ECO:0000313" key="4">
    <source>
        <dbReference type="Proteomes" id="UP000683360"/>
    </source>
</evidence>
<dbReference type="Proteomes" id="UP000683360">
    <property type="component" value="Unassembled WGS sequence"/>
</dbReference>
<dbReference type="Gene3D" id="2.120.10.30">
    <property type="entry name" value="TolB, C-terminal domain"/>
    <property type="match status" value="1"/>
</dbReference>
<protein>
    <recommendedName>
        <fullName evidence="2">B box-type domain-containing protein</fullName>
    </recommendedName>
</protein>
<proteinExistence type="predicted"/>
<dbReference type="SUPFAM" id="SSF57845">
    <property type="entry name" value="B-box zinc-binding domain"/>
    <property type="match status" value="1"/>
</dbReference>
<sequence>MLFDVKTVVQNELPKAAYPIDKTVSHDPDVCYVEWRLATPGNWNVDKIKEALENTPSLIGQKFHIEFVYKGSLLIQTKAPMFLLQNFKLFVEAVESFLRHFVDICGLDTENTLIRRRWKHQRLHVTPVPVRSIHQRLFNTAINVKTTFVSNVSKNHNFNAAFLQHNMTTTGTLFFENICTKHESLTLDFFCVEHDCLCCQACITSEHSCCQKLVPLEDAAKDVQHSVIFQDISYALSSIAKTLDKAITNQDENIKSLDSYDKVAIFNEVTSHKTGIINRLDELGDKIMQDSYCLKEEQKFESVSSKNKLLQIAKPIKHMSDQVNIVFKYGSQNQLFVLLNRYKLEISDYENKLKAILPTLKTRKITFHPPGNIINTFISLGSTRLTSMQYNAEYKLPRMQQVQAPLLDTSIQMTSNFTLHSKIEIKRPGGVWISSIGITDDNRLLLCNFYGGNVLVYSDNGVFLHDCKLSGEPWDIAVLSGEDKSVATQPHQHSIQFINTKTMKPGSTYSVPGDCYAIAVVNDKICVGGHQGYLYIVDKQGQHITTVRVANAGSIDYLHSGPHDTVYYIDSNHMAVTCVNLEGHRRFRYTPKDLKSIRSVITDKEGNMYLAGNSSYNIQRLTPNGKFLDVILDEGNFMKNPIDMVFSNDCRMLFVLNQDKITHMLSFSRVHKKYKETATIRKLFCNCFVRNEIQ</sequence>
<keyword evidence="1" id="KW-0479">Metal-binding</keyword>
<dbReference type="CDD" id="cd19776">
    <property type="entry name" value="Bbox2_TRIM25_C-IV"/>
    <property type="match status" value="1"/>
</dbReference>
<feature type="domain" description="B box-type" evidence="2">
    <location>
        <begin position="178"/>
        <end position="216"/>
    </location>
</feature>
<accession>A0A8S3S4M3</accession>
<evidence type="ECO:0000313" key="3">
    <source>
        <dbReference type="EMBL" id="CAG2216290.1"/>
    </source>
</evidence>
<dbReference type="GO" id="GO:0008270">
    <property type="term" value="F:zinc ion binding"/>
    <property type="evidence" value="ECO:0007669"/>
    <property type="project" value="UniProtKB-KW"/>
</dbReference>
<dbReference type="InterPro" id="IPR011042">
    <property type="entry name" value="6-blade_b-propeller_TolB-like"/>
</dbReference>
<reference evidence="3" key="1">
    <citation type="submission" date="2021-03" db="EMBL/GenBank/DDBJ databases">
        <authorList>
            <person name="Bekaert M."/>
        </authorList>
    </citation>
    <scope>NUCLEOTIDE SEQUENCE</scope>
</reference>
<dbReference type="EMBL" id="CAJPWZ010001478">
    <property type="protein sequence ID" value="CAG2216290.1"/>
    <property type="molecule type" value="Genomic_DNA"/>
</dbReference>
<keyword evidence="1" id="KW-0863">Zinc-finger</keyword>
<comment type="caution">
    <text evidence="3">The sequence shown here is derived from an EMBL/GenBank/DDBJ whole genome shotgun (WGS) entry which is preliminary data.</text>
</comment>
<evidence type="ECO:0000256" key="1">
    <source>
        <dbReference type="PROSITE-ProRule" id="PRU00024"/>
    </source>
</evidence>
<keyword evidence="4" id="KW-1185">Reference proteome</keyword>
<dbReference type="OrthoDB" id="6109775at2759"/>
<gene>
    <name evidence="3" type="ORF">MEDL_30028</name>
</gene>
<keyword evidence="1" id="KW-0862">Zinc</keyword>
<organism evidence="3 4">
    <name type="scientific">Mytilus edulis</name>
    <name type="common">Blue mussel</name>
    <dbReference type="NCBI Taxonomy" id="6550"/>
    <lineage>
        <taxon>Eukaryota</taxon>
        <taxon>Metazoa</taxon>
        <taxon>Spiralia</taxon>
        <taxon>Lophotrochozoa</taxon>
        <taxon>Mollusca</taxon>
        <taxon>Bivalvia</taxon>
        <taxon>Autobranchia</taxon>
        <taxon>Pteriomorphia</taxon>
        <taxon>Mytilida</taxon>
        <taxon>Mytiloidea</taxon>
        <taxon>Mytilidae</taxon>
        <taxon>Mytilinae</taxon>
        <taxon>Mytilus</taxon>
    </lineage>
</organism>
<dbReference type="SUPFAM" id="SSF101898">
    <property type="entry name" value="NHL repeat"/>
    <property type="match status" value="1"/>
</dbReference>
<dbReference type="PROSITE" id="PS50119">
    <property type="entry name" value="ZF_BBOX"/>
    <property type="match status" value="1"/>
</dbReference>
<evidence type="ECO:0000259" key="2">
    <source>
        <dbReference type="PROSITE" id="PS50119"/>
    </source>
</evidence>
<dbReference type="InterPro" id="IPR000315">
    <property type="entry name" value="Znf_B-box"/>
</dbReference>
<dbReference type="AlphaFoldDB" id="A0A8S3S4M3"/>
<name>A0A8S3S4M3_MYTED</name>